<dbReference type="GO" id="GO:0016020">
    <property type="term" value="C:membrane"/>
    <property type="evidence" value="ECO:0007669"/>
    <property type="project" value="UniProtKB-SubCell"/>
</dbReference>
<sequence>MDPFNTSKWTLNSTFLLTVLNGSFEVWRSNMSQHVYSPSLVLVSVIVLGFPGNILVIVIYITNMKTSTRVYMFALAVADTAICISGVVISLAFTHVVTKMVFQYVLNVAIIFSILLLVFVSTERLIAVRRPHTFNMNPKRAKIYLLVFLLCTTLFIIATEWATYMEYTHVDVVSKTSFLTASALIMVTNYTLIGMTLLKKAIVSSNKIAVTSMNVSNQSSYPSDNIVFSAYVQSGLVNSATVTVVSNKNAKDLKNLRSIFLLFVITVVFVVCWLPTWLNIMGFSVGKDVVHIFVLNSVVNPFIYGVASAMFREDVRQFYRQTRTKLSACYT</sequence>
<dbReference type="PRINTS" id="PR00237">
    <property type="entry name" value="GPCRRHODOPSN"/>
</dbReference>
<dbReference type="InterPro" id="IPR017452">
    <property type="entry name" value="GPCR_Rhodpsn_7TM"/>
</dbReference>
<evidence type="ECO:0000256" key="5">
    <source>
        <dbReference type="ARBA" id="ARBA00023136"/>
    </source>
</evidence>
<dbReference type="InterPro" id="IPR000276">
    <property type="entry name" value="GPCR_Rhodpsn"/>
</dbReference>
<evidence type="ECO:0000256" key="7">
    <source>
        <dbReference type="ARBA" id="ARBA00023224"/>
    </source>
</evidence>
<keyword evidence="4" id="KW-0297">G-protein coupled receptor</keyword>
<feature type="transmembrane region" description="Helical" evidence="8">
    <location>
        <begin position="290"/>
        <end position="311"/>
    </location>
</feature>
<evidence type="ECO:0000259" key="9">
    <source>
        <dbReference type="PROSITE" id="PS50262"/>
    </source>
</evidence>
<dbReference type="Proteomes" id="UP001209878">
    <property type="component" value="Unassembled WGS sequence"/>
</dbReference>
<keyword evidence="2 8" id="KW-0812">Transmembrane</keyword>
<feature type="transmembrane region" description="Helical" evidence="8">
    <location>
        <begin position="40"/>
        <end position="61"/>
    </location>
</feature>
<dbReference type="Pfam" id="PF00001">
    <property type="entry name" value="7tm_1"/>
    <property type="match status" value="1"/>
</dbReference>
<dbReference type="PANTHER" id="PTHR24243:SF208">
    <property type="entry name" value="PYROKININ-1 RECEPTOR"/>
    <property type="match status" value="1"/>
</dbReference>
<comment type="subcellular location">
    <subcellularLocation>
        <location evidence="1">Membrane</location>
        <topology evidence="1">Multi-pass membrane protein</topology>
    </subcellularLocation>
</comment>
<keyword evidence="7" id="KW-0807">Transducer</keyword>
<evidence type="ECO:0000256" key="1">
    <source>
        <dbReference type="ARBA" id="ARBA00004141"/>
    </source>
</evidence>
<reference evidence="10" key="1">
    <citation type="journal article" date="2023" name="Mol. Biol. Evol.">
        <title>Third-Generation Sequencing Reveals the Adaptive Role of the Epigenome in Three Deep-Sea Polychaetes.</title>
        <authorList>
            <person name="Perez M."/>
            <person name="Aroh O."/>
            <person name="Sun Y."/>
            <person name="Lan Y."/>
            <person name="Juniper S.K."/>
            <person name="Young C.R."/>
            <person name="Angers B."/>
            <person name="Qian P.Y."/>
        </authorList>
    </citation>
    <scope>NUCLEOTIDE SEQUENCE</scope>
    <source>
        <strain evidence="10">R07B-5</strain>
    </source>
</reference>
<dbReference type="Gene3D" id="1.20.1070.10">
    <property type="entry name" value="Rhodopsin 7-helix transmembrane proteins"/>
    <property type="match status" value="1"/>
</dbReference>
<protein>
    <recommendedName>
        <fullName evidence="9">G-protein coupled receptors family 1 profile domain-containing protein</fullName>
    </recommendedName>
</protein>
<gene>
    <name evidence="10" type="ORF">NP493_1947g00019</name>
</gene>
<keyword evidence="6" id="KW-0675">Receptor</keyword>
<feature type="transmembrane region" description="Helical" evidence="8">
    <location>
        <begin position="73"/>
        <end position="95"/>
    </location>
</feature>
<dbReference type="PROSITE" id="PS50262">
    <property type="entry name" value="G_PROTEIN_RECEP_F1_2"/>
    <property type="match status" value="1"/>
</dbReference>
<evidence type="ECO:0000256" key="3">
    <source>
        <dbReference type="ARBA" id="ARBA00022989"/>
    </source>
</evidence>
<evidence type="ECO:0000256" key="4">
    <source>
        <dbReference type="ARBA" id="ARBA00023040"/>
    </source>
</evidence>
<feature type="domain" description="G-protein coupled receptors family 1 profile" evidence="9">
    <location>
        <begin position="52"/>
        <end position="304"/>
    </location>
</feature>
<feature type="transmembrane region" description="Helical" evidence="8">
    <location>
        <begin position="143"/>
        <end position="164"/>
    </location>
</feature>
<feature type="transmembrane region" description="Helical" evidence="8">
    <location>
        <begin position="176"/>
        <end position="198"/>
    </location>
</feature>
<dbReference type="AlphaFoldDB" id="A0AAD9N4F5"/>
<keyword evidence="11" id="KW-1185">Reference proteome</keyword>
<comment type="caution">
    <text evidence="10">The sequence shown here is derived from an EMBL/GenBank/DDBJ whole genome shotgun (WGS) entry which is preliminary data.</text>
</comment>
<feature type="transmembrane region" description="Helical" evidence="8">
    <location>
        <begin position="258"/>
        <end position="278"/>
    </location>
</feature>
<keyword evidence="3 8" id="KW-1133">Transmembrane helix</keyword>
<evidence type="ECO:0000313" key="10">
    <source>
        <dbReference type="EMBL" id="KAK2156757.1"/>
    </source>
</evidence>
<dbReference type="PANTHER" id="PTHR24243">
    <property type="entry name" value="G-PROTEIN COUPLED RECEPTOR"/>
    <property type="match status" value="1"/>
</dbReference>
<proteinExistence type="predicted"/>
<evidence type="ECO:0000313" key="11">
    <source>
        <dbReference type="Proteomes" id="UP001209878"/>
    </source>
</evidence>
<accession>A0AAD9N4F5</accession>
<evidence type="ECO:0000256" key="2">
    <source>
        <dbReference type="ARBA" id="ARBA00022692"/>
    </source>
</evidence>
<name>A0AAD9N4F5_RIDPI</name>
<dbReference type="EMBL" id="JAODUO010001944">
    <property type="protein sequence ID" value="KAK2156757.1"/>
    <property type="molecule type" value="Genomic_DNA"/>
</dbReference>
<dbReference type="SUPFAM" id="SSF81321">
    <property type="entry name" value="Family A G protein-coupled receptor-like"/>
    <property type="match status" value="1"/>
</dbReference>
<keyword evidence="5 8" id="KW-0472">Membrane</keyword>
<evidence type="ECO:0000256" key="6">
    <source>
        <dbReference type="ARBA" id="ARBA00023170"/>
    </source>
</evidence>
<dbReference type="GO" id="GO:0004930">
    <property type="term" value="F:G protein-coupled receptor activity"/>
    <property type="evidence" value="ECO:0007669"/>
    <property type="project" value="UniProtKB-KW"/>
</dbReference>
<dbReference type="CDD" id="cd00637">
    <property type="entry name" value="7tm_classA_rhodopsin-like"/>
    <property type="match status" value="1"/>
</dbReference>
<feature type="transmembrane region" description="Helical" evidence="8">
    <location>
        <begin position="101"/>
        <end position="122"/>
    </location>
</feature>
<organism evidence="10 11">
    <name type="scientific">Ridgeia piscesae</name>
    <name type="common">Tubeworm</name>
    <dbReference type="NCBI Taxonomy" id="27915"/>
    <lineage>
        <taxon>Eukaryota</taxon>
        <taxon>Metazoa</taxon>
        <taxon>Spiralia</taxon>
        <taxon>Lophotrochozoa</taxon>
        <taxon>Annelida</taxon>
        <taxon>Polychaeta</taxon>
        <taxon>Sedentaria</taxon>
        <taxon>Canalipalpata</taxon>
        <taxon>Sabellida</taxon>
        <taxon>Siboglinidae</taxon>
        <taxon>Ridgeia</taxon>
    </lineage>
</organism>
<evidence type="ECO:0000256" key="8">
    <source>
        <dbReference type="SAM" id="Phobius"/>
    </source>
</evidence>